<dbReference type="Gramene" id="PRQ16821">
    <property type="protein sequence ID" value="PRQ16821"/>
    <property type="gene ID" value="RchiOBHm_Chr7g0188361"/>
</dbReference>
<feature type="repeat" description="PPR" evidence="2">
    <location>
        <begin position="379"/>
        <end position="413"/>
    </location>
</feature>
<reference evidence="3 4" key="1">
    <citation type="journal article" date="2018" name="Nat. Genet.">
        <title>The Rosa genome provides new insights in the design of modern roses.</title>
        <authorList>
            <person name="Bendahmane M."/>
        </authorList>
    </citation>
    <scope>NUCLEOTIDE SEQUENCE [LARGE SCALE GENOMIC DNA]</scope>
    <source>
        <strain evidence="4">cv. Old Blush</strain>
    </source>
</reference>
<evidence type="ECO:0000256" key="2">
    <source>
        <dbReference type="PROSITE-ProRule" id="PRU00708"/>
    </source>
</evidence>
<evidence type="ECO:0000313" key="3">
    <source>
        <dbReference type="EMBL" id="PRQ16821.1"/>
    </source>
</evidence>
<dbReference type="PROSITE" id="PS51375">
    <property type="entry name" value="PPR"/>
    <property type="match status" value="5"/>
</dbReference>
<dbReference type="GO" id="GO:0009451">
    <property type="term" value="P:RNA modification"/>
    <property type="evidence" value="ECO:0007669"/>
    <property type="project" value="InterPro"/>
</dbReference>
<dbReference type="InterPro" id="IPR002885">
    <property type="entry name" value="PPR_rpt"/>
</dbReference>
<feature type="repeat" description="PPR" evidence="2">
    <location>
        <begin position="176"/>
        <end position="210"/>
    </location>
</feature>
<dbReference type="Pfam" id="PF13041">
    <property type="entry name" value="PPR_2"/>
    <property type="match status" value="2"/>
</dbReference>
<gene>
    <name evidence="3" type="ORF">RchiOBHm_Chr7g0188361</name>
</gene>
<dbReference type="InterPro" id="IPR011990">
    <property type="entry name" value="TPR-like_helical_dom_sf"/>
</dbReference>
<dbReference type="Proteomes" id="UP000238479">
    <property type="component" value="Chromosome 7"/>
</dbReference>
<dbReference type="PANTHER" id="PTHR47926">
    <property type="entry name" value="PENTATRICOPEPTIDE REPEAT-CONTAINING PROTEIN"/>
    <property type="match status" value="1"/>
</dbReference>
<keyword evidence="4" id="KW-1185">Reference proteome</keyword>
<dbReference type="GO" id="GO:0003723">
    <property type="term" value="F:RNA binding"/>
    <property type="evidence" value="ECO:0007669"/>
    <property type="project" value="InterPro"/>
</dbReference>
<dbReference type="FunFam" id="1.25.40.10:FF:000989">
    <property type="entry name" value="Pentatricopeptide repeat-containing protein At1g31430"/>
    <property type="match status" value="1"/>
</dbReference>
<evidence type="ECO:0000313" key="4">
    <source>
        <dbReference type="Proteomes" id="UP000238479"/>
    </source>
</evidence>
<dbReference type="EMBL" id="PDCK01000045">
    <property type="protein sequence ID" value="PRQ16821.1"/>
    <property type="molecule type" value="Genomic_DNA"/>
</dbReference>
<dbReference type="AlphaFoldDB" id="A0A2P6P4G0"/>
<dbReference type="FunFam" id="1.25.40.10:FF:000196">
    <property type="entry name" value="Pentatricopeptide repeat-containing protein At4g14850"/>
    <property type="match status" value="1"/>
</dbReference>
<dbReference type="InterPro" id="IPR046848">
    <property type="entry name" value="E_motif"/>
</dbReference>
<accession>A0A2P6P4G0</accession>
<dbReference type="Gene3D" id="1.25.40.10">
    <property type="entry name" value="Tetratricopeptide repeat domain"/>
    <property type="match status" value="4"/>
</dbReference>
<dbReference type="FunFam" id="1.25.40.10:FF:000073">
    <property type="entry name" value="Pentatricopeptide repeat-containing protein chloroplastic"/>
    <property type="match status" value="1"/>
</dbReference>
<dbReference type="OrthoDB" id="185373at2759"/>
<dbReference type="Pfam" id="PF01535">
    <property type="entry name" value="PPR"/>
    <property type="match status" value="2"/>
</dbReference>
<name>A0A2P6P4G0_ROSCH</name>
<feature type="repeat" description="PPR" evidence="2">
    <location>
        <begin position="247"/>
        <end position="277"/>
    </location>
</feature>
<dbReference type="Pfam" id="PF20431">
    <property type="entry name" value="E_motif"/>
    <property type="match status" value="1"/>
</dbReference>
<feature type="repeat" description="PPR" evidence="2">
    <location>
        <begin position="348"/>
        <end position="378"/>
    </location>
</feature>
<proteinExistence type="predicted"/>
<dbReference type="NCBIfam" id="TIGR00756">
    <property type="entry name" value="PPR"/>
    <property type="match status" value="4"/>
</dbReference>
<dbReference type="InterPro" id="IPR046960">
    <property type="entry name" value="PPR_At4g14850-like_plant"/>
</dbReference>
<dbReference type="OMA" id="FHRMSKV"/>
<organism evidence="3 4">
    <name type="scientific">Rosa chinensis</name>
    <name type="common">China rose</name>
    <dbReference type="NCBI Taxonomy" id="74649"/>
    <lineage>
        <taxon>Eukaryota</taxon>
        <taxon>Viridiplantae</taxon>
        <taxon>Streptophyta</taxon>
        <taxon>Embryophyta</taxon>
        <taxon>Tracheophyta</taxon>
        <taxon>Spermatophyta</taxon>
        <taxon>Magnoliopsida</taxon>
        <taxon>eudicotyledons</taxon>
        <taxon>Gunneridae</taxon>
        <taxon>Pentapetalae</taxon>
        <taxon>rosids</taxon>
        <taxon>fabids</taxon>
        <taxon>Rosales</taxon>
        <taxon>Rosaceae</taxon>
        <taxon>Rosoideae</taxon>
        <taxon>Rosoideae incertae sedis</taxon>
        <taxon>Rosa</taxon>
    </lineage>
</organism>
<protein>
    <submittedName>
        <fullName evidence="3">Putative pentatricopeptide</fullName>
    </submittedName>
</protein>
<keyword evidence="1" id="KW-0677">Repeat</keyword>
<evidence type="ECO:0000256" key="1">
    <source>
        <dbReference type="ARBA" id="ARBA00022737"/>
    </source>
</evidence>
<dbReference type="PANTHER" id="PTHR47926:SF345">
    <property type="entry name" value="(WILD MALAYSIAN BANANA) HYPOTHETICAL PROTEIN"/>
    <property type="match status" value="1"/>
</dbReference>
<feature type="repeat" description="PPR" evidence="2">
    <location>
        <begin position="278"/>
        <end position="312"/>
    </location>
</feature>
<sequence length="597" mass="66545">MRIPTTKSKWLTLLQNCTPEKPNQFNQIISHAIVSGVLANHPFISSQILLHSLPHGLDFSRAVFSQIQNPNVFACNFIFKAYSNSPTPRETLSLYNLVRRRFTHVLPDKYSFPFLFKACGRVQLTRKGQELHALSFALGVDGDVFVQNGLISMYSACGELQSASKVFELIPVFVRDVVSWNSIVSGCLQSHRNWNALQVFVKMLADGSARPDAVAFVNALNACARLGSVDLGRKIHGLVLRNGFDLDVFLGSSLVDMYAKCGDMDGARKVFDRMGRRNVVSWTCMIAGYVQSHWFKEAIELFREMQLDGVKADSALVACVVSACGNAGALDHGRWVHSYCERSGIEMNLSVKNALIDMYSKCGDFEKALEIFCDMTIRDVVTWTAMIIGLAMNGESDRALEMFSEMEGTGYVRPNEVTFLGVLSACSHGGFVNKGLGYLEAMSETYKLTPRVDHYGCVIDLLGRANLLNEAARFISAMPIQPDVVIWRSLLFACRTYQNLELAEFVARKIEELEPRKAESSVLLSHLYASASRWLDVNKTRKGMPLQGIQKKPGCSLIEVDGLVHEFTVADCSHCERISIYETLGAINRVIQSERYS</sequence>
<comment type="caution">
    <text evidence="3">The sequence shown here is derived from an EMBL/GenBank/DDBJ whole genome shotgun (WGS) entry which is preliminary data.</text>
</comment>